<evidence type="ECO:0000313" key="2">
    <source>
        <dbReference type="EMBL" id="GMH09752.1"/>
    </source>
</evidence>
<evidence type="ECO:0000313" key="3">
    <source>
        <dbReference type="Proteomes" id="UP001279734"/>
    </source>
</evidence>
<feature type="compositionally biased region" description="Basic residues" evidence="1">
    <location>
        <begin position="143"/>
        <end position="158"/>
    </location>
</feature>
<name>A0AAD3SFS3_NEPGR</name>
<dbReference type="Proteomes" id="UP001279734">
    <property type="component" value="Unassembled WGS sequence"/>
</dbReference>
<sequence>MPLGRNNVIIGRRNDISSANGVLVGDNRSLSMSKKLVQDPKIIPATLDKTNSIISGAASKISFTSQCVLPPHPIYSCSTINKLLKGRRSGRQGHAPTIVEPEKHQAKELSTVMSRVAGLSPIACSGISNGTHHKSPKSNFAHKNPRGPRKRSPSHPPS</sequence>
<organism evidence="2 3">
    <name type="scientific">Nepenthes gracilis</name>
    <name type="common">Slender pitcher plant</name>
    <dbReference type="NCBI Taxonomy" id="150966"/>
    <lineage>
        <taxon>Eukaryota</taxon>
        <taxon>Viridiplantae</taxon>
        <taxon>Streptophyta</taxon>
        <taxon>Embryophyta</taxon>
        <taxon>Tracheophyta</taxon>
        <taxon>Spermatophyta</taxon>
        <taxon>Magnoliopsida</taxon>
        <taxon>eudicotyledons</taxon>
        <taxon>Gunneridae</taxon>
        <taxon>Pentapetalae</taxon>
        <taxon>Caryophyllales</taxon>
        <taxon>Nepenthaceae</taxon>
        <taxon>Nepenthes</taxon>
    </lineage>
</organism>
<protein>
    <submittedName>
        <fullName evidence="2">Uncharacterized protein</fullName>
    </submittedName>
</protein>
<reference evidence="2" key="1">
    <citation type="submission" date="2023-05" db="EMBL/GenBank/DDBJ databases">
        <title>Nepenthes gracilis genome sequencing.</title>
        <authorList>
            <person name="Fukushima K."/>
        </authorList>
    </citation>
    <scope>NUCLEOTIDE SEQUENCE</scope>
    <source>
        <strain evidence="2">SING2019-196</strain>
    </source>
</reference>
<dbReference type="EMBL" id="BSYO01000009">
    <property type="protein sequence ID" value="GMH09752.1"/>
    <property type="molecule type" value="Genomic_DNA"/>
</dbReference>
<gene>
    <name evidence="2" type="ORF">Nepgr_011593</name>
</gene>
<dbReference type="AlphaFoldDB" id="A0AAD3SFS3"/>
<accession>A0AAD3SFS3</accession>
<comment type="caution">
    <text evidence="2">The sequence shown here is derived from an EMBL/GenBank/DDBJ whole genome shotgun (WGS) entry which is preliminary data.</text>
</comment>
<evidence type="ECO:0000256" key="1">
    <source>
        <dbReference type="SAM" id="MobiDB-lite"/>
    </source>
</evidence>
<feature type="region of interest" description="Disordered" evidence="1">
    <location>
        <begin position="125"/>
        <end position="158"/>
    </location>
</feature>
<proteinExistence type="predicted"/>
<keyword evidence="3" id="KW-1185">Reference proteome</keyword>